<evidence type="ECO:0000313" key="5">
    <source>
        <dbReference type="Proteomes" id="UP000011016"/>
    </source>
</evidence>
<dbReference type="EMBL" id="AHAE01000062">
    <property type="protein sequence ID" value="EJZ81773.1"/>
    <property type="molecule type" value="Genomic_DNA"/>
</dbReference>
<dbReference type="PATRIC" id="fig|883169.3.peg.1238"/>
<feature type="transmembrane region" description="Helical" evidence="1">
    <location>
        <begin position="325"/>
        <end position="346"/>
    </location>
</feature>
<accession>I7IXF5</accession>
<dbReference type="InterPro" id="IPR038728">
    <property type="entry name" value="YkvI-like"/>
</dbReference>
<feature type="transmembrane region" description="Helical" evidence="1">
    <location>
        <begin position="186"/>
        <end position="208"/>
    </location>
</feature>
<keyword evidence="4" id="KW-1185">Reference proteome</keyword>
<reference evidence="3 4" key="2">
    <citation type="submission" date="2012-08" db="EMBL/GenBank/DDBJ databases">
        <title>The Genome Sequence of Turicella otitidis ATCC 51513.</title>
        <authorList>
            <consortium name="The Broad Institute Genome Sequencing Platform"/>
            <person name="Earl A."/>
            <person name="Ward D."/>
            <person name="Feldgarden M."/>
            <person name="Gevers D."/>
            <person name="Huys G."/>
            <person name="Walker B."/>
            <person name="Young S.K."/>
            <person name="Zeng Q."/>
            <person name="Gargeya S."/>
            <person name="Fitzgerald M."/>
            <person name="Haas B."/>
            <person name="Abouelleil A."/>
            <person name="Alvarado L."/>
            <person name="Arachchi H.M."/>
            <person name="Berlin A.M."/>
            <person name="Chapman S.B."/>
            <person name="Goldberg J."/>
            <person name="Griggs A."/>
            <person name="Gujja S."/>
            <person name="Hansen M."/>
            <person name="Howarth C."/>
            <person name="Imamovic A."/>
            <person name="Larimer J."/>
            <person name="McCowen C."/>
            <person name="Montmayeur A."/>
            <person name="Murphy C."/>
            <person name="Neiman D."/>
            <person name="Pearson M."/>
            <person name="Priest M."/>
            <person name="Roberts A."/>
            <person name="Saif S."/>
            <person name="Shea T."/>
            <person name="Sisk P."/>
            <person name="Sykes S."/>
            <person name="Wortman J."/>
            <person name="Nusbaum C."/>
            <person name="Birren B."/>
        </authorList>
    </citation>
    <scope>NUCLEOTIDE SEQUENCE [LARGE SCALE GENOMIC DNA]</scope>
    <source>
        <strain evidence="3 4">ATCC 51513</strain>
    </source>
</reference>
<feature type="transmembrane region" description="Helical" evidence="1">
    <location>
        <begin position="75"/>
        <end position="101"/>
    </location>
</feature>
<dbReference type="eggNOG" id="COG3949">
    <property type="taxonomic scope" value="Bacteria"/>
</dbReference>
<dbReference type="PANTHER" id="PTHR37814:SF1">
    <property type="entry name" value="MEMBRANE PROTEIN"/>
    <property type="match status" value="1"/>
</dbReference>
<keyword evidence="1" id="KW-0812">Transmembrane</keyword>
<dbReference type="OrthoDB" id="4424890at2"/>
<evidence type="ECO:0000313" key="4">
    <source>
        <dbReference type="Proteomes" id="UP000006078"/>
    </source>
</evidence>
<gene>
    <name evidence="2" type="ORF">BN46_1052</name>
    <name evidence="3" type="ORF">HMPREF9719_01290</name>
</gene>
<sequence length="454" mass="49648">MLKRALVIAMAMVGLVIGAGFASGQELLQFFVSFGLNGLWGVLISLVVMVIGSVAIMQLGSYLHAREHTAVFNRVASPAVAAFLDYAIMFGLFCLGFVMISGAGSNLNQQFGWPTWVGSVILLVLLIGMGFLDVDRVSKIIGMVTPMIIVLIILGAVVTFFNSDWDIDRLSQVAGTIEHPLGAGQWWLAAINYVGLNLVCGGSMAVVISGSSLDTKAAGIGGLIAGIVFTLLLLAATTALFLNVDVVKDDDVPMLTLLYSIHPIVGLVMALTIYLMIFNTAVGNFYSLAKRMTRKKPDWFRPVYFVTVGVGFIFGFLPFDRLVNVVFPILGYLGIVLFVVLAVAWVRGRPLITTEENRRNRVRRLLAKRLDPREQYTRRDRAELHRIAAKSNISDRQLLISLVGEVEEELEGDSDLDYEAKFGDLNELDADKDDASDALVDELISAEARPGKRR</sequence>
<protein>
    <submittedName>
        <fullName evidence="2">Putative membrane protein</fullName>
    </submittedName>
</protein>
<dbReference type="EMBL" id="CAJZ01000148">
    <property type="protein sequence ID" value="CCI83778.1"/>
    <property type="molecule type" value="Genomic_DNA"/>
</dbReference>
<comment type="caution">
    <text evidence="2">The sequence shown here is derived from an EMBL/GenBank/DDBJ whole genome shotgun (WGS) entry which is preliminary data.</text>
</comment>
<dbReference type="AlphaFoldDB" id="I7IXF5"/>
<evidence type="ECO:0000256" key="1">
    <source>
        <dbReference type="SAM" id="Phobius"/>
    </source>
</evidence>
<keyword evidence="1" id="KW-1133">Transmembrane helix</keyword>
<feature type="transmembrane region" description="Helical" evidence="1">
    <location>
        <begin position="299"/>
        <end position="319"/>
    </location>
</feature>
<proteinExistence type="predicted"/>
<dbReference type="PANTHER" id="PTHR37814">
    <property type="entry name" value="CONSERVED MEMBRANE PROTEIN"/>
    <property type="match status" value="1"/>
</dbReference>
<evidence type="ECO:0000313" key="2">
    <source>
        <dbReference type="EMBL" id="CCI83778.1"/>
    </source>
</evidence>
<dbReference type="RefSeq" id="WP_004601180.1">
    <property type="nucleotide sequence ID" value="NZ_HF541867.1"/>
</dbReference>
<keyword evidence="1" id="KW-0472">Membrane</keyword>
<feature type="transmembrane region" description="Helical" evidence="1">
    <location>
        <begin position="264"/>
        <end position="287"/>
    </location>
</feature>
<dbReference type="Proteomes" id="UP000011016">
    <property type="component" value="Unassembled WGS sequence"/>
</dbReference>
<feature type="transmembrane region" description="Helical" evidence="1">
    <location>
        <begin position="113"/>
        <end position="133"/>
    </location>
</feature>
<name>I7IXF5_9CORY</name>
<feature type="transmembrane region" description="Helical" evidence="1">
    <location>
        <begin position="220"/>
        <end position="244"/>
    </location>
</feature>
<feature type="transmembrane region" description="Helical" evidence="1">
    <location>
        <begin position="40"/>
        <end position="63"/>
    </location>
</feature>
<dbReference type="HOGENOM" id="CLU_043930_1_0_11"/>
<organism evidence="2 5">
    <name type="scientific">Corynebacterium otitidis ATCC 51513</name>
    <dbReference type="NCBI Taxonomy" id="883169"/>
    <lineage>
        <taxon>Bacteria</taxon>
        <taxon>Bacillati</taxon>
        <taxon>Actinomycetota</taxon>
        <taxon>Actinomycetes</taxon>
        <taxon>Mycobacteriales</taxon>
        <taxon>Corynebacteriaceae</taxon>
        <taxon>Corynebacterium</taxon>
    </lineage>
</organism>
<dbReference type="Proteomes" id="UP000006078">
    <property type="component" value="Unassembled WGS sequence"/>
</dbReference>
<evidence type="ECO:0000313" key="3">
    <source>
        <dbReference type="EMBL" id="EJZ81773.1"/>
    </source>
</evidence>
<feature type="transmembrane region" description="Helical" evidence="1">
    <location>
        <begin position="140"/>
        <end position="161"/>
    </location>
</feature>
<reference evidence="2 5" key="1">
    <citation type="journal article" date="2012" name="J. Bacteriol.">
        <title>Draft Genome Sequence of Turicella otitidis ATCC 51513, Isolated from Middle Ear Fluid from a Child with Otitis Media.</title>
        <authorList>
            <person name="Brinkrolf K."/>
            <person name="Schneider J."/>
            <person name="Knecht M."/>
            <person name="Ruckert C."/>
            <person name="Tauch A."/>
        </authorList>
    </citation>
    <scope>NUCLEOTIDE SEQUENCE [LARGE SCALE GENOMIC DNA]</scope>
    <source>
        <strain evidence="2 5">ATCC 51513</strain>
    </source>
</reference>
<dbReference type="STRING" id="29321.AAV33_02080"/>